<accession>A0ABU2CC76</accession>
<dbReference type="RefSeq" id="WP_116607540.1">
    <property type="nucleotide sequence ID" value="NZ_JAVDXT010000003.1"/>
</dbReference>
<dbReference type="InterPro" id="IPR003489">
    <property type="entry name" value="RHF/RaiA"/>
</dbReference>
<organism evidence="1 2">
    <name type="scientific">Rhodoferax ferrireducens</name>
    <dbReference type="NCBI Taxonomy" id="192843"/>
    <lineage>
        <taxon>Bacteria</taxon>
        <taxon>Pseudomonadati</taxon>
        <taxon>Pseudomonadota</taxon>
        <taxon>Betaproteobacteria</taxon>
        <taxon>Burkholderiales</taxon>
        <taxon>Comamonadaceae</taxon>
        <taxon>Rhodoferax</taxon>
    </lineage>
</organism>
<dbReference type="SUPFAM" id="SSF69754">
    <property type="entry name" value="Ribosome binding protein Y (YfiA homologue)"/>
    <property type="match status" value="1"/>
</dbReference>
<dbReference type="InterPro" id="IPR036567">
    <property type="entry name" value="RHF-like"/>
</dbReference>
<dbReference type="Pfam" id="PF02482">
    <property type="entry name" value="Ribosomal_S30AE"/>
    <property type="match status" value="1"/>
</dbReference>
<name>A0ABU2CC76_9BURK</name>
<proteinExistence type="predicted"/>
<dbReference type="Gene3D" id="3.30.160.100">
    <property type="entry name" value="Ribosome hibernation promotion factor-like"/>
    <property type="match status" value="1"/>
</dbReference>
<sequence length="120" mass="13274">MQIQINTDHNIEGHEGLASHVTGVVQHALQRLSPHITRVEVHLSDENSDKNAHHDKRCMLEARLEGRPPVAVTHHADTLHKAVDGAAAKLTRKIDDLIHRLHDQKVRSDTVIAAVVPPDA</sequence>
<evidence type="ECO:0000313" key="1">
    <source>
        <dbReference type="EMBL" id="MDR7378933.1"/>
    </source>
</evidence>
<comment type="caution">
    <text evidence="1">The sequence shown here is derived from an EMBL/GenBank/DDBJ whole genome shotgun (WGS) entry which is preliminary data.</text>
</comment>
<dbReference type="EMBL" id="JAVDXT010000003">
    <property type="protein sequence ID" value="MDR7378933.1"/>
    <property type="molecule type" value="Genomic_DNA"/>
</dbReference>
<keyword evidence="2" id="KW-1185">Reference proteome</keyword>
<evidence type="ECO:0000313" key="2">
    <source>
        <dbReference type="Proteomes" id="UP001180487"/>
    </source>
</evidence>
<gene>
    <name evidence="1" type="ORF">J2X19_003627</name>
</gene>
<protein>
    <submittedName>
        <fullName evidence="1">Ribosome-associated translation inhibitor RaiA</fullName>
    </submittedName>
</protein>
<reference evidence="1 2" key="1">
    <citation type="submission" date="2023-07" db="EMBL/GenBank/DDBJ databases">
        <title>Sorghum-associated microbial communities from plants grown in Nebraska, USA.</title>
        <authorList>
            <person name="Schachtman D."/>
        </authorList>
    </citation>
    <scope>NUCLEOTIDE SEQUENCE [LARGE SCALE GENOMIC DNA]</scope>
    <source>
        <strain evidence="1 2">BE313</strain>
    </source>
</reference>
<dbReference type="Proteomes" id="UP001180487">
    <property type="component" value="Unassembled WGS sequence"/>
</dbReference>